<dbReference type="SUPFAM" id="SSF63829">
    <property type="entry name" value="Calcium-dependent phosphotriesterase"/>
    <property type="match status" value="1"/>
</dbReference>
<dbReference type="Gene3D" id="2.120.10.30">
    <property type="entry name" value="TolB, C-terminal domain"/>
    <property type="match status" value="1"/>
</dbReference>
<evidence type="ECO:0000313" key="3">
    <source>
        <dbReference type="EMBL" id="KAL2040244.1"/>
    </source>
</evidence>
<keyword evidence="4" id="KW-1185">Reference proteome</keyword>
<organism evidence="3 4">
    <name type="scientific">Stereocaulon virgatum</name>
    <dbReference type="NCBI Taxonomy" id="373712"/>
    <lineage>
        <taxon>Eukaryota</taxon>
        <taxon>Fungi</taxon>
        <taxon>Dikarya</taxon>
        <taxon>Ascomycota</taxon>
        <taxon>Pezizomycotina</taxon>
        <taxon>Lecanoromycetes</taxon>
        <taxon>OSLEUM clade</taxon>
        <taxon>Lecanoromycetidae</taxon>
        <taxon>Lecanorales</taxon>
        <taxon>Lecanorineae</taxon>
        <taxon>Stereocaulaceae</taxon>
        <taxon>Stereocaulon</taxon>
    </lineage>
</organism>
<dbReference type="Pfam" id="PF08450">
    <property type="entry name" value="SGL"/>
    <property type="match status" value="1"/>
</dbReference>
<evidence type="ECO:0000259" key="2">
    <source>
        <dbReference type="Pfam" id="PF08450"/>
    </source>
</evidence>
<evidence type="ECO:0000256" key="1">
    <source>
        <dbReference type="ARBA" id="ARBA00008853"/>
    </source>
</evidence>
<feature type="domain" description="SMP-30/Gluconolactonase/LRE-like region" evidence="2">
    <location>
        <begin position="8"/>
        <end position="82"/>
    </location>
</feature>
<name>A0ABR4A2T6_9LECA</name>
<dbReference type="InterPro" id="IPR013658">
    <property type="entry name" value="SGL"/>
</dbReference>
<dbReference type="Proteomes" id="UP001590950">
    <property type="component" value="Unassembled WGS sequence"/>
</dbReference>
<dbReference type="PANTHER" id="PTHR10907">
    <property type="entry name" value="REGUCALCIN"/>
    <property type="match status" value="1"/>
</dbReference>
<gene>
    <name evidence="3" type="ORF">N7G274_007147</name>
</gene>
<evidence type="ECO:0000313" key="4">
    <source>
        <dbReference type="Proteomes" id="UP001590950"/>
    </source>
</evidence>
<comment type="similarity">
    <text evidence="1">Belongs to the SMP-30/CGR1 family.</text>
</comment>
<dbReference type="EMBL" id="JBEFKJ010000022">
    <property type="protein sequence ID" value="KAL2040244.1"/>
    <property type="molecule type" value="Genomic_DNA"/>
</dbReference>
<proteinExistence type="inferred from homology"/>
<dbReference type="PANTHER" id="PTHR10907:SF47">
    <property type="entry name" value="REGUCALCIN"/>
    <property type="match status" value="1"/>
</dbReference>
<sequence>MNRDTKKLEYIRKVWEESDGPGKGERMRFNDGIVDHEGRYWAGTMNDPKVESDFQAEGVVFRLDPDLNLHRMMEKVTIPNGIFGLLSAAVVRFFKCRRKASWLVKFYCLQE</sequence>
<dbReference type="InterPro" id="IPR011042">
    <property type="entry name" value="6-blade_b-propeller_TolB-like"/>
</dbReference>
<accession>A0ABR4A2T6</accession>
<protein>
    <recommendedName>
        <fullName evidence="2">SMP-30/Gluconolactonase/LRE-like region domain-containing protein</fullName>
    </recommendedName>
</protein>
<reference evidence="3 4" key="1">
    <citation type="submission" date="2024-09" db="EMBL/GenBank/DDBJ databases">
        <title>Rethinking Asexuality: The Enigmatic Case of Functional Sexual Genes in Lepraria (Stereocaulaceae).</title>
        <authorList>
            <person name="Doellman M."/>
            <person name="Sun Y."/>
            <person name="Barcenas-Pena A."/>
            <person name="Lumbsch H.T."/>
            <person name="Grewe F."/>
        </authorList>
    </citation>
    <scope>NUCLEOTIDE SEQUENCE [LARGE SCALE GENOMIC DNA]</scope>
    <source>
        <strain evidence="3 4">Mercado 3170</strain>
    </source>
</reference>
<comment type="caution">
    <text evidence="3">The sequence shown here is derived from an EMBL/GenBank/DDBJ whole genome shotgun (WGS) entry which is preliminary data.</text>
</comment>